<dbReference type="PANTHER" id="PTHR13164">
    <property type="entry name" value="CALICYLIN BINDING PROTEIN"/>
    <property type="match status" value="1"/>
</dbReference>
<organism evidence="2">
    <name type="scientific">Ditylum brightwellii</name>
    <dbReference type="NCBI Taxonomy" id="49249"/>
    <lineage>
        <taxon>Eukaryota</taxon>
        <taxon>Sar</taxon>
        <taxon>Stramenopiles</taxon>
        <taxon>Ochrophyta</taxon>
        <taxon>Bacillariophyta</taxon>
        <taxon>Mediophyceae</taxon>
        <taxon>Lithodesmiophycidae</taxon>
        <taxon>Lithodesmiales</taxon>
        <taxon>Lithodesmiaceae</taxon>
        <taxon>Ditylum</taxon>
    </lineage>
</organism>
<dbReference type="EMBL" id="HBNS01007025">
    <property type="protein sequence ID" value="CAE4589547.1"/>
    <property type="molecule type" value="Transcribed_RNA"/>
</dbReference>
<reference evidence="2" key="1">
    <citation type="submission" date="2021-01" db="EMBL/GenBank/DDBJ databases">
        <authorList>
            <person name="Corre E."/>
            <person name="Pelletier E."/>
            <person name="Niang G."/>
            <person name="Scheremetjew M."/>
            <person name="Finn R."/>
            <person name="Kale V."/>
            <person name="Holt S."/>
            <person name="Cochrane G."/>
            <person name="Meng A."/>
            <person name="Brown T."/>
            <person name="Cohen L."/>
        </authorList>
    </citation>
    <scope>NUCLEOTIDE SEQUENCE</scope>
    <source>
        <strain evidence="2">GSO104</strain>
    </source>
</reference>
<name>A0A6S9GR07_9STRA</name>
<dbReference type="InterPro" id="IPR052289">
    <property type="entry name" value="Calcyclin-binding_UBL-bridge"/>
</dbReference>
<dbReference type="InterPro" id="IPR008978">
    <property type="entry name" value="HSP20-like_chaperone"/>
</dbReference>
<feature type="region of interest" description="Disordered" evidence="1">
    <location>
        <begin position="1"/>
        <end position="52"/>
    </location>
</feature>
<dbReference type="SUPFAM" id="SSF49764">
    <property type="entry name" value="HSP20-like chaperones"/>
    <property type="match status" value="1"/>
</dbReference>
<dbReference type="PANTHER" id="PTHR13164:SF6">
    <property type="entry name" value="CS DOMAIN-CONTAINING PROTEIN"/>
    <property type="match status" value="1"/>
</dbReference>
<gene>
    <name evidence="2" type="ORF">DBRI00130_LOCUS5685</name>
</gene>
<dbReference type="GO" id="GO:0005634">
    <property type="term" value="C:nucleus"/>
    <property type="evidence" value="ECO:0007669"/>
    <property type="project" value="TreeGrafter"/>
</dbReference>
<dbReference type="Gene3D" id="2.60.40.790">
    <property type="match status" value="1"/>
</dbReference>
<proteinExistence type="predicted"/>
<evidence type="ECO:0000313" key="2">
    <source>
        <dbReference type="EMBL" id="CAE4589547.1"/>
    </source>
</evidence>
<feature type="compositionally biased region" description="Polar residues" evidence="1">
    <location>
        <begin position="33"/>
        <end position="52"/>
    </location>
</feature>
<dbReference type="AlphaFoldDB" id="A0A6S9GR07"/>
<sequence length="226" mass="25272">MSEENKENAGTEEPMEVEENKPVVEEGSENSNDENVTANGRDSSALSKSALQDNIESKGKNAYYFAHAHKATGPKWDGKIEPKLLSKQSTSELEDNTSSSLRKSMPSFDIHKSNITSYAFLDEGKKVKIYVEMEGIGERCTNDDDITLSHTESSFCLVVKNYNSLGEEEKKEKSDEKCLAFGRLHGSIQSASFRKKKDRVIITLLKKEEKEWPSIGAKGDPMHEMV</sequence>
<evidence type="ECO:0000256" key="1">
    <source>
        <dbReference type="SAM" id="MobiDB-lite"/>
    </source>
</evidence>
<accession>A0A6S9GR07</accession>
<protein>
    <recommendedName>
        <fullName evidence="3">CS domain-containing protein</fullName>
    </recommendedName>
</protein>
<evidence type="ECO:0008006" key="3">
    <source>
        <dbReference type="Google" id="ProtNLM"/>
    </source>
</evidence>